<proteinExistence type="inferred from homology"/>
<dbReference type="SUPFAM" id="SSF52335">
    <property type="entry name" value="Methylglyoxal synthase-like"/>
    <property type="match status" value="1"/>
</dbReference>
<sequence>MTAGIEGKRPIRRALISVYDKSGLIPLAQGLHEAGVAIVSTGSTAKTIADKGIPVTPVEFVTGFPEVLDGRVKTLHPHIHAGLLADTRKPEHVKALGELKIEPFDLVVVNLYPFSETVASGADADECVEQIDIGGPSMVRASAKNHPSVAVVVDPLGYDGVLAAVRSGGFTLAQRQKLAALAFRHTAEYDVAVASWMGTELAPESGDAPEFLPPWFGRTWRRTSQLRYGENPHQQAALYSDDASWPGLAQAEQLHGKEMSYNNFTDADAAWRAAFDHEQICVAIIKHANPCGIAISSVSVADAHRKAHECDPLSAFGGVIAANTAVTVEMAEYVSEIFTEVIIAPAYEPGAVEILARKKNIRVLVASEPPVGGAELRQISGGLLIQERDALDAPGDDPANWTLATGTAADAATLADLQFAWRTCRAVKSNAIVVAADGATVGVGMGQVNRVDAARLAVERGGERVRGAVAASDAFFPFPDGLETLTAAGVKAVVHPGGSMRDELVTEAAAKAGITLYLTGARHFAH</sequence>
<evidence type="ECO:0000256" key="1">
    <source>
        <dbReference type="ARBA" id="ARBA00004844"/>
    </source>
</evidence>
<feature type="domain" description="MGS-like" evidence="9">
    <location>
        <begin position="3"/>
        <end position="153"/>
    </location>
</feature>
<dbReference type="InterPro" id="IPR024051">
    <property type="entry name" value="AICAR_Tfase_dup_dom_sf"/>
</dbReference>
<dbReference type="Gene3D" id="3.40.50.1380">
    <property type="entry name" value="Methylglyoxal synthase-like domain"/>
    <property type="match status" value="1"/>
</dbReference>
<dbReference type="Pfam" id="PF01808">
    <property type="entry name" value="AICARFT_IMPCHas"/>
    <property type="match status" value="1"/>
</dbReference>
<evidence type="ECO:0000256" key="8">
    <source>
        <dbReference type="HAMAP-Rule" id="MF_00139"/>
    </source>
</evidence>
<evidence type="ECO:0000256" key="4">
    <source>
        <dbReference type="ARBA" id="ARBA00022679"/>
    </source>
</evidence>
<dbReference type="SMART" id="SM00798">
    <property type="entry name" value="AICARFT_IMPCHas"/>
    <property type="match status" value="1"/>
</dbReference>
<evidence type="ECO:0000256" key="3">
    <source>
        <dbReference type="ARBA" id="ARBA00007667"/>
    </source>
</evidence>
<dbReference type="GO" id="GO:0004643">
    <property type="term" value="F:phosphoribosylaminoimidazolecarboxamide formyltransferase activity"/>
    <property type="evidence" value="ECO:0007669"/>
    <property type="project" value="UniProtKB-EC"/>
</dbReference>
<evidence type="ECO:0000256" key="2">
    <source>
        <dbReference type="ARBA" id="ARBA00004954"/>
    </source>
</evidence>
<comment type="pathway">
    <text evidence="1 8">Purine metabolism; IMP biosynthesis via de novo pathway; IMP from 5-formamido-1-(5-phospho-D-ribosyl)imidazole-4-carboxamide: step 1/1.</text>
</comment>
<reference evidence="10" key="1">
    <citation type="submission" date="2022-08" db="EMBL/GenBank/DDBJ databases">
        <title>Whole genome sequencing of non-tuberculosis mycobacteria type-strains.</title>
        <authorList>
            <person name="Igarashi Y."/>
            <person name="Osugi A."/>
            <person name="Mitarai S."/>
        </authorList>
    </citation>
    <scope>NUCLEOTIDE SEQUENCE</scope>
    <source>
        <strain evidence="10">JCM 16369</strain>
    </source>
</reference>
<dbReference type="EC" id="2.1.2.3" evidence="8"/>
<dbReference type="NCBIfam" id="NF002049">
    <property type="entry name" value="PRK00881.1"/>
    <property type="match status" value="1"/>
</dbReference>
<dbReference type="RefSeq" id="WP_240177445.1">
    <property type="nucleotide sequence ID" value="NZ_CP092362.2"/>
</dbReference>
<keyword evidence="5 8" id="KW-0658">Purine biosynthesis</keyword>
<dbReference type="PIRSF" id="PIRSF000414">
    <property type="entry name" value="AICARFT_IMPCHas"/>
    <property type="match status" value="1"/>
</dbReference>
<dbReference type="HAMAP" id="MF_00139">
    <property type="entry name" value="PurH"/>
    <property type="match status" value="1"/>
</dbReference>
<evidence type="ECO:0000256" key="5">
    <source>
        <dbReference type="ARBA" id="ARBA00022755"/>
    </source>
</evidence>
<dbReference type="PROSITE" id="PS51855">
    <property type="entry name" value="MGS"/>
    <property type="match status" value="1"/>
</dbReference>
<keyword evidence="7 8" id="KW-0511">Multifunctional enzyme</keyword>
<dbReference type="PANTHER" id="PTHR11692:SF0">
    <property type="entry name" value="BIFUNCTIONAL PURINE BIOSYNTHESIS PROTEIN ATIC"/>
    <property type="match status" value="1"/>
</dbReference>
<dbReference type="InterPro" id="IPR011607">
    <property type="entry name" value="MGS-like_dom"/>
</dbReference>
<comment type="similarity">
    <text evidence="3 8">Belongs to the PurH family.</text>
</comment>
<dbReference type="Proteomes" id="UP001055337">
    <property type="component" value="Chromosome"/>
</dbReference>
<organism evidence="10 11">
    <name type="scientific">Mycolicibacterium crocinum</name>
    <dbReference type="NCBI Taxonomy" id="388459"/>
    <lineage>
        <taxon>Bacteria</taxon>
        <taxon>Bacillati</taxon>
        <taxon>Actinomycetota</taxon>
        <taxon>Actinomycetes</taxon>
        <taxon>Mycobacteriales</taxon>
        <taxon>Mycobacteriaceae</taxon>
        <taxon>Mycolicibacterium</taxon>
    </lineage>
</organism>
<dbReference type="CDD" id="cd01421">
    <property type="entry name" value="IMPCH"/>
    <property type="match status" value="1"/>
</dbReference>
<dbReference type="SUPFAM" id="SSF53927">
    <property type="entry name" value="Cytidine deaminase-like"/>
    <property type="match status" value="1"/>
</dbReference>
<evidence type="ECO:0000259" key="9">
    <source>
        <dbReference type="PROSITE" id="PS51855"/>
    </source>
</evidence>
<dbReference type="EC" id="3.5.4.10" evidence="8"/>
<accession>A0ABY3TK63</accession>
<dbReference type="Pfam" id="PF02142">
    <property type="entry name" value="MGS"/>
    <property type="match status" value="1"/>
</dbReference>
<comment type="catalytic activity">
    <reaction evidence="8">
        <text>(6R)-10-formyltetrahydrofolate + 5-amino-1-(5-phospho-beta-D-ribosyl)imidazole-4-carboxamide = 5-formamido-1-(5-phospho-D-ribosyl)imidazole-4-carboxamide + (6S)-5,6,7,8-tetrahydrofolate</text>
        <dbReference type="Rhea" id="RHEA:22192"/>
        <dbReference type="ChEBI" id="CHEBI:57453"/>
        <dbReference type="ChEBI" id="CHEBI:58467"/>
        <dbReference type="ChEBI" id="CHEBI:58475"/>
        <dbReference type="ChEBI" id="CHEBI:195366"/>
        <dbReference type="EC" id="2.1.2.3"/>
    </reaction>
</comment>
<keyword evidence="11" id="KW-1185">Reference proteome</keyword>
<keyword evidence="6 8" id="KW-0378">Hydrolase</keyword>
<dbReference type="InterPro" id="IPR036914">
    <property type="entry name" value="MGS-like_dom_sf"/>
</dbReference>
<evidence type="ECO:0000313" key="11">
    <source>
        <dbReference type="Proteomes" id="UP001055337"/>
    </source>
</evidence>
<gene>
    <name evidence="8 10" type="primary">purH</name>
    <name evidence="10" type="ORF">MI149_24075</name>
</gene>
<comment type="catalytic activity">
    <reaction evidence="8">
        <text>IMP + H2O = 5-formamido-1-(5-phospho-D-ribosyl)imidazole-4-carboxamide</text>
        <dbReference type="Rhea" id="RHEA:18445"/>
        <dbReference type="ChEBI" id="CHEBI:15377"/>
        <dbReference type="ChEBI" id="CHEBI:58053"/>
        <dbReference type="ChEBI" id="CHEBI:58467"/>
        <dbReference type="EC" id="3.5.4.10"/>
    </reaction>
</comment>
<keyword evidence="4 8" id="KW-0808">Transferase</keyword>
<dbReference type="Gene3D" id="3.40.140.20">
    <property type="match status" value="2"/>
</dbReference>
<dbReference type="PANTHER" id="PTHR11692">
    <property type="entry name" value="BIFUNCTIONAL PURINE BIOSYNTHESIS PROTEIN PURH"/>
    <property type="match status" value="1"/>
</dbReference>
<comment type="pathway">
    <text evidence="2 8">Purine metabolism; IMP biosynthesis via de novo pathway; 5-formamido-1-(5-phospho-D-ribosyl)imidazole-4-carboxamide from 5-amino-1-(5-phospho-D-ribosyl)imidazole-4-carboxamide (10-formyl THF route): step 1/1.</text>
</comment>
<protein>
    <recommendedName>
        <fullName evidence="8">Bifunctional purine biosynthesis protein PurH</fullName>
    </recommendedName>
    <domain>
        <recommendedName>
            <fullName evidence="8">Phosphoribosylaminoimidazolecarboxamide formyltransferase</fullName>
            <ecNumber evidence="8">2.1.2.3</ecNumber>
        </recommendedName>
        <alternativeName>
            <fullName evidence="8">AICAR transformylase</fullName>
        </alternativeName>
    </domain>
    <domain>
        <recommendedName>
            <fullName evidence="8">IMP cyclohydrolase</fullName>
            <ecNumber evidence="8">3.5.4.10</ecNumber>
        </recommendedName>
        <alternativeName>
            <fullName evidence="8">ATIC</fullName>
        </alternativeName>
        <alternativeName>
            <fullName evidence="8">IMP synthase</fullName>
        </alternativeName>
        <alternativeName>
            <fullName evidence="8">Inosinicase</fullName>
        </alternativeName>
    </domain>
</protein>
<evidence type="ECO:0000256" key="6">
    <source>
        <dbReference type="ARBA" id="ARBA00022801"/>
    </source>
</evidence>
<dbReference type="InterPro" id="IPR016193">
    <property type="entry name" value="Cytidine_deaminase-like"/>
</dbReference>
<dbReference type="GO" id="GO:0003937">
    <property type="term" value="F:IMP cyclohydrolase activity"/>
    <property type="evidence" value="ECO:0007669"/>
    <property type="project" value="UniProtKB-EC"/>
</dbReference>
<name>A0ABY3TK63_9MYCO</name>
<evidence type="ECO:0000256" key="7">
    <source>
        <dbReference type="ARBA" id="ARBA00023268"/>
    </source>
</evidence>
<dbReference type="NCBIfam" id="TIGR00355">
    <property type="entry name" value="purH"/>
    <property type="match status" value="1"/>
</dbReference>
<comment type="domain">
    <text evidence="8">The IMP cyclohydrolase activity resides in the N-terminal region.</text>
</comment>
<dbReference type="EMBL" id="CP092362">
    <property type="protein sequence ID" value="ULN40686.1"/>
    <property type="molecule type" value="Genomic_DNA"/>
</dbReference>
<dbReference type="InterPro" id="IPR002695">
    <property type="entry name" value="PurH-like"/>
</dbReference>
<evidence type="ECO:0000313" key="10">
    <source>
        <dbReference type="EMBL" id="ULN40686.1"/>
    </source>
</evidence>
<dbReference type="SMART" id="SM00851">
    <property type="entry name" value="MGS"/>
    <property type="match status" value="1"/>
</dbReference>